<dbReference type="Proteomes" id="UP001190700">
    <property type="component" value="Unassembled WGS sequence"/>
</dbReference>
<keyword evidence="2" id="KW-1185">Reference proteome</keyword>
<dbReference type="SUPFAM" id="SSF47933">
    <property type="entry name" value="ERP29 C domain-like"/>
    <property type="match status" value="1"/>
</dbReference>
<sequence>MNIHPETGKDGESYNQGRGYEQLKQFVESELEVKCLVASPEGCSEKEVEFMDKMKAKGVEDIEKQHTRLQGMAGKSMTPDLKKWLFQRINILAQLKDQ</sequence>
<protein>
    <submittedName>
        <fullName evidence="1">Uncharacterized protein</fullName>
    </submittedName>
</protein>
<organism evidence="1 2">
    <name type="scientific">Cymbomonas tetramitiformis</name>
    <dbReference type="NCBI Taxonomy" id="36881"/>
    <lineage>
        <taxon>Eukaryota</taxon>
        <taxon>Viridiplantae</taxon>
        <taxon>Chlorophyta</taxon>
        <taxon>Pyramimonadophyceae</taxon>
        <taxon>Pyramimonadales</taxon>
        <taxon>Pyramimonadaceae</taxon>
        <taxon>Cymbomonas</taxon>
    </lineage>
</organism>
<dbReference type="AlphaFoldDB" id="A0AAE0LFN5"/>
<evidence type="ECO:0000313" key="2">
    <source>
        <dbReference type="Proteomes" id="UP001190700"/>
    </source>
</evidence>
<dbReference type="EMBL" id="LGRX02002794">
    <property type="protein sequence ID" value="KAK3283412.1"/>
    <property type="molecule type" value="Genomic_DNA"/>
</dbReference>
<comment type="caution">
    <text evidence="1">The sequence shown here is derived from an EMBL/GenBank/DDBJ whole genome shotgun (WGS) entry which is preliminary data.</text>
</comment>
<dbReference type="Gene3D" id="1.20.1150.12">
    <property type="entry name" value="Endoplasmic reticulum resident protein 29, C-terminal domain"/>
    <property type="match status" value="1"/>
</dbReference>
<evidence type="ECO:0000313" key="1">
    <source>
        <dbReference type="EMBL" id="KAK3283412.1"/>
    </source>
</evidence>
<accession>A0AAE0LFN5</accession>
<gene>
    <name evidence="1" type="ORF">CYMTET_8893</name>
</gene>
<reference evidence="1 2" key="1">
    <citation type="journal article" date="2015" name="Genome Biol. Evol.">
        <title>Comparative Genomics of a Bacterivorous Green Alga Reveals Evolutionary Causalities and Consequences of Phago-Mixotrophic Mode of Nutrition.</title>
        <authorList>
            <person name="Burns J.A."/>
            <person name="Paasch A."/>
            <person name="Narechania A."/>
            <person name="Kim E."/>
        </authorList>
    </citation>
    <scope>NUCLEOTIDE SEQUENCE [LARGE SCALE GENOMIC DNA]</scope>
    <source>
        <strain evidence="1 2">PLY_AMNH</strain>
    </source>
</reference>
<dbReference type="InterPro" id="IPR036356">
    <property type="entry name" value="ERp29_C_sf"/>
</dbReference>
<proteinExistence type="predicted"/>
<name>A0AAE0LFN5_9CHLO</name>